<dbReference type="PANTHER" id="PTHR30154">
    <property type="entry name" value="LEUCINE-RESPONSIVE REGULATORY PROTEIN"/>
    <property type="match status" value="1"/>
</dbReference>
<evidence type="ECO:0000313" key="5">
    <source>
        <dbReference type="EMBL" id="MCJ2184434.1"/>
    </source>
</evidence>
<dbReference type="InterPro" id="IPR036390">
    <property type="entry name" value="WH_DNA-bd_sf"/>
</dbReference>
<keyword evidence="1" id="KW-0805">Transcription regulation</keyword>
<dbReference type="RefSeq" id="WP_244023266.1">
    <property type="nucleotide sequence ID" value="NZ_JALHLF010000102.1"/>
</dbReference>
<keyword evidence="6" id="KW-1185">Reference proteome</keyword>
<sequence length="161" mass="18358">MLDDRDLKILALLQRDADMPAHAIAEQVAMSPSACSRRIVRLREEGYVLGTVAQLDRHRLDLDTTVYVILRARHSGDWLERFRTRIGDIPEILECHRLAGNFDYLLKVVVRDVGHYDEVYKRLIATLDLTDVSAYISMETIKDEHALPLGAALRPPRPASR</sequence>
<name>A0ABT0BHC6_9SPHN</name>
<dbReference type="InterPro" id="IPR019885">
    <property type="entry name" value="Tscrpt_reg_HTH_AsnC-type_CS"/>
</dbReference>
<dbReference type="PANTHER" id="PTHR30154:SF17">
    <property type="entry name" value="DNA-BINDING TRANSCRIPTIONAL ACTIVATOR DECR"/>
    <property type="match status" value="1"/>
</dbReference>
<protein>
    <submittedName>
        <fullName evidence="5">Lrp/AsnC family transcriptional regulator</fullName>
    </submittedName>
</protein>
<dbReference type="Pfam" id="PF13412">
    <property type="entry name" value="HTH_24"/>
    <property type="match status" value="1"/>
</dbReference>
<keyword evidence="3" id="KW-0804">Transcription</keyword>
<dbReference type="InterPro" id="IPR019888">
    <property type="entry name" value="Tscrpt_reg_AsnC-like"/>
</dbReference>
<dbReference type="PRINTS" id="PR00033">
    <property type="entry name" value="HTHASNC"/>
</dbReference>
<evidence type="ECO:0000256" key="2">
    <source>
        <dbReference type="ARBA" id="ARBA00023125"/>
    </source>
</evidence>
<dbReference type="PROSITE" id="PS00519">
    <property type="entry name" value="HTH_ASNC_1"/>
    <property type="match status" value="1"/>
</dbReference>
<evidence type="ECO:0000256" key="3">
    <source>
        <dbReference type="ARBA" id="ARBA00023163"/>
    </source>
</evidence>
<evidence type="ECO:0000259" key="4">
    <source>
        <dbReference type="PROSITE" id="PS50956"/>
    </source>
</evidence>
<evidence type="ECO:0000256" key="1">
    <source>
        <dbReference type="ARBA" id="ARBA00023015"/>
    </source>
</evidence>
<comment type="caution">
    <text evidence="5">The sequence shown here is derived from an EMBL/GenBank/DDBJ whole genome shotgun (WGS) entry which is preliminary data.</text>
</comment>
<dbReference type="InterPro" id="IPR011008">
    <property type="entry name" value="Dimeric_a/b-barrel"/>
</dbReference>
<dbReference type="EMBL" id="JALHLF010000102">
    <property type="protein sequence ID" value="MCJ2184434.1"/>
    <property type="molecule type" value="Genomic_DNA"/>
</dbReference>
<dbReference type="InterPro" id="IPR019887">
    <property type="entry name" value="Tscrpt_reg_AsnC/Lrp_C"/>
</dbReference>
<dbReference type="Gene3D" id="3.30.70.920">
    <property type="match status" value="1"/>
</dbReference>
<dbReference type="PROSITE" id="PS50956">
    <property type="entry name" value="HTH_ASNC_2"/>
    <property type="match status" value="1"/>
</dbReference>
<organism evidence="5 6">
    <name type="scientific">Novosphingobium organovorum</name>
    <dbReference type="NCBI Taxonomy" id="2930092"/>
    <lineage>
        <taxon>Bacteria</taxon>
        <taxon>Pseudomonadati</taxon>
        <taxon>Pseudomonadota</taxon>
        <taxon>Alphaproteobacteria</taxon>
        <taxon>Sphingomonadales</taxon>
        <taxon>Sphingomonadaceae</taxon>
        <taxon>Novosphingobium</taxon>
    </lineage>
</organism>
<dbReference type="SUPFAM" id="SSF46785">
    <property type="entry name" value="Winged helix' DNA-binding domain"/>
    <property type="match status" value="1"/>
</dbReference>
<reference evidence="5" key="1">
    <citation type="submission" date="2022-03" db="EMBL/GenBank/DDBJ databases">
        <title>Identification of a novel bacterium isolated from mangrove sediments.</title>
        <authorList>
            <person name="Pan X."/>
        </authorList>
    </citation>
    <scope>NUCLEOTIDE SEQUENCE</scope>
    <source>
        <strain evidence="5">B1949</strain>
    </source>
</reference>
<gene>
    <name evidence="5" type="ORF">MTR62_17300</name>
</gene>
<feature type="domain" description="HTH asnC-type" evidence="4">
    <location>
        <begin position="2"/>
        <end position="63"/>
    </location>
</feature>
<keyword evidence="2" id="KW-0238">DNA-binding</keyword>
<dbReference type="Pfam" id="PF01037">
    <property type="entry name" value="AsnC_trans_reg"/>
    <property type="match status" value="1"/>
</dbReference>
<feature type="non-terminal residue" evidence="5">
    <location>
        <position position="161"/>
    </location>
</feature>
<dbReference type="Proteomes" id="UP001162881">
    <property type="component" value="Unassembled WGS sequence"/>
</dbReference>
<dbReference type="Gene3D" id="1.10.10.10">
    <property type="entry name" value="Winged helix-like DNA-binding domain superfamily/Winged helix DNA-binding domain"/>
    <property type="match status" value="1"/>
</dbReference>
<dbReference type="InterPro" id="IPR011991">
    <property type="entry name" value="ArsR-like_HTH"/>
</dbReference>
<proteinExistence type="predicted"/>
<dbReference type="CDD" id="cd00090">
    <property type="entry name" value="HTH_ARSR"/>
    <property type="match status" value="1"/>
</dbReference>
<accession>A0ABT0BHC6</accession>
<dbReference type="SUPFAM" id="SSF54909">
    <property type="entry name" value="Dimeric alpha+beta barrel"/>
    <property type="match status" value="1"/>
</dbReference>
<evidence type="ECO:0000313" key="6">
    <source>
        <dbReference type="Proteomes" id="UP001162881"/>
    </source>
</evidence>
<dbReference type="InterPro" id="IPR036388">
    <property type="entry name" value="WH-like_DNA-bd_sf"/>
</dbReference>
<dbReference type="SMART" id="SM00344">
    <property type="entry name" value="HTH_ASNC"/>
    <property type="match status" value="1"/>
</dbReference>
<dbReference type="InterPro" id="IPR000485">
    <property type="entry name" value="AsnC-type_HTH_dom"/>
</dbReference>